<proteinExistence type="predicted"/>
<feature type="region of interest" description="Disordered" evidence="1">
    <location>
        <begin position="32"/>
        <end position="53"/>
    </location>
</feature>
<protein>
    <submittedName>
        <fullName evidence="2">Uncharacterized protein</fullName>
    </submittedName>
</protein>
<dbReference type="Proteomes" id="UP001605036">
    <property type="component" value="Unassembled WGS sequence"/>
</dbReference>
<keyword evidence="3" id="KW-1185">Reference proteome</keyword>
<reference evidence="2 3" key="1">
    <citation type="submission" date="2024-09" db="EMBL/GenBank/DDBJ databases">
        <title>Chromosome-scale assembly of Riccia fluitans.</title>
        <authorList>
            <person name="Paukszto L."/>
            <person name="Sawicki J."/>
            <person name="Karawczyk K."/>
            <person name="Piernik-Szablinska J."/>
            <person name="Szczecinska M."/>
            <person name="Mazdziarz M."/>
        </authorList>
    </citation>
    <scope>NUCLEOTIDE SEQUENCE [LARGE SCALE GENOMIC DNA]</scope>
    <source>
        <strain evidence="2">Rf_01</strain>
        <tissue evidence="2">Aerial parts of the thallus</tissue>
    </source>
</reference>
<evidence type="ECO:0000256" key="1">
    <source>
        <dbReference type="SAM" id="MobiDB-lite"/>
    </source>
</evidence>
<name>A0ABD1YIN1_9MARC</name>
<evidence type="ECO:0000313" key="3">
    <source>
        <dbReference type="Proteomes" id="UP001605036"/>
    </source>
</evidence>
<comment type="caution">
    <text evidence="2">The sequence shown here is derived from an EMBL/GenBank/DDBJ whole genome shotgun (WGS) entry which is preliminary data.</text>
</comment>
<dbReference type="AlphaFoldDB" id="A0ABD1YIN1"/>
<organism evidence="2 3">
    <name type="scientific">Riccia fluitans</name>
    <dbReference type="NCBI Taxonomy" id="41844"/>
    <lineage>
        <taxon>Eukaryota</taxon>
        <taxon>Viridiplantae</taxon>
        <taxon>Streptophyta</taxon>
        <taxon>Embryophyta</taxon>
        <taxon>Marchantiophyta</taxon>
        <taxon>Marchantiopsida</taxon>
        <taxon>Marchantiidae</taxon>
        <taxon>Marchantiales</taxon>
        <taxon>Ricciaceae</taxon>
        <taxon>Riccia</taxon>
    </lineage>
</organism>
<gene>
    <name evidence="2" type="ORF">R1flu_015216</name>
</gene>
<dbReference type="EMBL" id="JBHFFA010000004">
    <property type="protein sequence ID" value="KAL2630530.1"/>
    <property type="molecule type" value="Genomic_DNA"/>
</dbReference>
<evidence type="ECO:0000313" key="2">
    <source>
        <dbReference type="EMBL" id="KAL2630530.1"/>
    </source>
</evidence>
<accession>A0ABD1YIN1</accession>
<sequence length="144" mass="16977">MQGLRLCLLLRPGLPEGRLELTQAYMQAQRHLQEEPCRRRQARPVSKSRQNSKSSEIIREELIKDEFLKDIYCRVFLVKMIYKILEGRAAESSLEEDEDAIASLWKDPISREKLCREVWHGGLSKEQVYLRLIDSFRLMRDGEI</sequence>